<reference evidence="12 14" key="2">
    <citation type="submission" date="2018-03" db="EMBL/GenBank/DDBJ databases">
        <authorList>
            <person name="Fogelqvist J."/>
        </authorList>
    </citation>
    <scope>NUCLEOTIDE SEQUENCE [LARGE SCALE GENOMIC DNA]</scope>
</reference>
<evidence type="ECO:0000313" key="14">
    <source>
        <dbReference type="Proteomes" id="UP000290189"/>
    </source>
</evidence>
<dbReference type="NCBIfam" id="TIGR03413">
    <property type="entry name" value="GSH_gloB"/>
    <property type="match status" value="1"/>
</dbReference>
<evidence type="ECO:0000313" key="11">
    <source>
        <dbReference type="EMBL" id="CEO98132.1"/>
    </source>
</evidence>
<dbReference type="GO" id="GO:0019243">
    <property type="term" value="P:methylglyoxal catabolic process to D-lactate via S-lactoyl-glutathione"/>
    <property type="evidence" value="ECO:0007669"/>
    <property type="project" value="InterPro"/>
</dbReference>
<dbReference type="PIRSF" id="PIRSF005457">
    <property type="entry name" value="Glx"/>
    <property type="match status" value="1"/>
</dbReference>
<dbReference type="GO" id="GO:0046872">
    <property type="term" value="F:metal ion binding"/>
    <property type="evidence" value="ECO:0007669"/>
    <property type="project" value="UniProtKB-KW"/>
</dbReference>
<dbReference type="InterPro" id="IPR017782">
    <property type="entry name" value="Hydroxyacylglutathione_Hdrlase"/>
</dbReference>
<dbReference type="OMA" id="NYIWLLQ"/>
<dbReference type="EMBL" id="CDSF01000082">
    <property type="protein sequence ID" value="CEO98132.1"/>
    <property type="molecule type" value="Genomic_DNA"/>
</dbReference>
<evidence type="ECO:0000256" key="7">
    <source>
        <dbReference type="ARBA" id="ARBA00022801"/>
    </source>
</evidence>
<dbReference type="STRING" id="37360.A0A0G4ISG0"/>
<dbReference type="InterPro" id="IPR035680">
    <property type="entry name" value="Clx_II_MBL"/>
</dbReference>
<gene>
    <name evidence="11" type="ORF">PBRA_006246</name>
    <name evidence="12" type="ORF">PLBR_LOCUS3263</name>
</gene>
<dbReference type="InterPro" id="IPR036866">
    <property type="entry name" value="RibonucZ/Hydroxyglut_hydro"/>
</dbReference>
<keyword evidence="12" id="KW-0496">Mitochondrion</keyword>
<dbReference type="PANTHER" id="PTHR11935:SF94">
    <property type="entry name" value="TENZING NORGAY, ISOFORM C"/>
    <property type="match status" value="1"/>
</dbReference>
<evidence type="ECO:0000256" key="5">
    <source>
        <dbReference type="ARBA" id="ARBA00011917"/>
    </source>
</evidence>
<dbReference type="CDD" id="cd07723">
    <property type="entry name" value="hydroxyacylglutathione_hydrolase_MBL-fold"/>
    <property type="match status" value="1"/>
</dbReference>
<reference evidence="11 13" key="1">
    <citation type="submission" date="2015-02" db="EMBL/GenBank/DDBJ databases">
        <authorList>
            <person name="Chooi Y.-H."/>
        </authorList>
    </citation>
    <scope>NUCLEOTIDE SEQUENCE [LARGE SCALE GENOMIC DNA]</scope>
    <source>
        <strain evidence="11">E3</strain>
    </source>
</reference>
<evidence type="ECO:0000313" key="12">
    <source>
        <dbReference type="EMBL" id="SPQ96048.1"/>
    </source>
</evidence>
<comment type="similarity">
    <text evidence="4">Belongs to the metallo-beta-lactamase superfamily. Glyoxalase II family.</text>
</comment>
<keyword evidence="6" id="KW-0479">Metal-binding</keyword>
<dbReference type="Gene3D" id="3.60.15.10">
    <property type="entry name" value="Ribonuclease Z/Hydroxyacylglutathione hydrolase-like"/>
    <property type="match status" value="1"/>
</dbReference>
<dbReference type="InterPro" id="IPR032282">
    <property type="entry name" value="HAGH_C"/>
</dbReference>
<dbReference type="SMART" id="SM00849">
    <property type="entry name" value="Lactamase_B"/>
    <property type="match status" value="1"/>
</dbReference>
<evidence type="ECO:0000313" key="13">
    <source>
        <dbReference type="Proteomes" id="UP000039324"/>
    </source>
</evidence>
<comment type="pathway">
    <text evidence="3">Secondary metabolite metabolism; methylglyoxal degradation; (R)-lactate from methylglyoxal: step 2/2.</text>
</comment>
<dbReference type="SUPFAM" id="SSF56281">
    <property type="entry name" value="Metallo-hydrolase/oxidoreductase"/>
    <property type="match status" value="1"/>
</dbReference>
<proteinExistence type="inferred from homology"/>
<dbReference type="EMBL" id="OVEO01000005">
    <property type="protein sequence ID" value="SPQ96048.1"/>
    <property type="molecule type" value="Genomic_DNA"/>
</dbReference>
<evidence type="ECO:0000256" key="2">
    <source>
        <dbReference type="ARBA" id="ARBA00001947"/>
    </source>
</evidence>
<evidence type="ECO:0000256" key="8">
    <source>
        <dbReference type="ARBA" id="ARBA00022833"/>
    </source>
</evidence>
<dbReference type="InterPro" id="IPR001279">
    <property type="entry name" value="Metallo-B-lactamas"/>
</dbReference>
<evidence type="ECO:0000256" key="1">
    <source>
        <dbReference type="ARBA" id="ARBA00001623"/>
    </source>
</evidence>
<geneLocation type="mitochondrion" evidence="12"/>
<evidence type="ECO:0000256" key="4">
    <source>
        <dbReference type="ARBA" id="ARBA00006759"/>
    </source>
</evidence>
<dbReference type="PANTHER" id="PTHR11935">
    <property type="entry name" value="BETA LACTAMASE DOMAIN"/>
    <property type="match status" value="1"/>
</dbReference>
<evidence type="ECO:0000256" key="3">
    <source>
        <dbReference type="ARBA" id="ARBA00004963"/>
    </source>
</evidence>
<sequence length="255" mass="28027">MEVHAVPVLEDNISYIVVDRESGQVAVVDPAVPETVMGQCERLGLSAPSQVWTTHKHADHAAGNPYFAQRMPHIEIIGGRDDNVPACTKPVTDRAVFKLGNIEVTVLAVPCHTRGHVLYFAQLGDQRALFTGDTLFIGGCGRFFEGSAKEMHHNLNSVIASLPGDTLIYCGHEYTVANLRFASRVEPDNGAVREKMEWAMKQVASGHLTVPSTIDEERTFNPFMRVGQASVRAFAGKQPDDIQTMAKLREIKNMS</sequence>
<protein>
    <recommendedName>
        <fullName evidence="5">hydroxyacylglutathione hydrolase</fullName>
        <ecNumber evidence="5">3.1.2.6</ecNumber>
    </recommendedName>
    <alternativeName>
        <fullName evidence="9">Glyoxalase II</fullName>
    </alternativeName>
</protein>
<evidence type="ECO:0000256" key="9">
    <source>
        <dbReference type="ARBA" id="ARBA00031044"/>
    </source>
</evidence>
<dbReference type="EC" id="3.1.2.6" evidence="5"/>
<organism evidence="11 13">
    <name type="scientific">Plasmodiophora brassicae</name>
    <name type="common">Clubroot disease agent</name>
    <dbReference type="NCBI Taxonomy" id="37360"/>
    <lineage>
        <taxon>Eukaryota</taxon>
        <taxon>Sar</taxon>
        <taxon>Rhizaria</taxon>
        <taxon>Endomyxa</taxon>
        <taxon>Phytomyxea</taxon>
        <taxon>Plasmodiophorida</taxon>
        <taxon>Plasmodiophoridae</taxon>
        <taxon>Plasmodiophora</taxon>
    </lineage>
</organism>
<dbReference type="AlphaFoldDB" id="A0A0G4ISG0"/>
<feature type="domain" description="Metallo-beta-lactamase" evidence="10">
    <location>
        <begin position="11"/>
        <end position="172"/>
    </location>
</feature>
<keyword evidence="13" id="KW-1185">Reference proteome</keyword>
<comment type="cofactor">
    <cofactor evidence="2">
        <name>Zn(2+)</name>
        <dbReference type="ChEBI" id="CHEBI:29105"/>
    </cofactor>
</comment>
<dbReference type="HAMAP" id="MF_01374">
    <property type="entry name" value="Glyoxalase_2"/>
    <property type="match status" value="1"/>
</dbReference>
<accession>A0A0G4ISG0</accession>
<dbReference type="Pfam" id="PF00753">
    <property type="entry name" value="Lactamase_B"/>
    <property type="match status" value="1"/>
</dbReference>
<name>A0A0G4ISG0_PLABS</name>
<dbReference type="Proteomes" id="UP000039324">
    <property type="component" value="Unassembled WGS sequence"/>
</dbReference>
<dbReference type="Pfam" id="PF16123">
    <property type="entry name" value="HAGH_C"/>
    <property type="match status" value="1"/>
</dbReference>
<evidence type="ECO:0000256" key="6">
    <source>
        <dbReference type="ARBA" id="ARBA00022723"/>
    </source>
</evidence>
<comment type="catalytic activity">
    <reaction evidence="1">
        <text>an S-(2-hydroxyacyl)glutathione + H2O = a 2-hydroxy carboxylate + glutathione + H(+)</text>
        <dbReference type="Rhea" id="RHEA:21864"/>
        <dbReference type="ChEBI" id="CHEBI:15377"/>
        <dbReference type="ChEBI" id="CHEBI:15378"/>
        <dbReference type="ChEBI" id="CHEBI:57925"/>
        <dbReference type="ChEBI" id="CHEBI:58896"/>
        <dbReference type="ChEBI" id="CHEBI:71261"/>
        <dbReference type="EC" id="3.1.2.6"/>
    </reaction>
</comment>
<keyword evidence="8" id="KW-0862">Zinc</keyword>
<dbReference type="Proteomes" id="UP000290189">
    <property type="component" value="Unassembled WGS sequence"/>
</dbReference>
<evidence type="ECO:0000259" key="10">
    <source>
        <dbReference type="SMART" id="SM00849"/>
    </source>
</evidence>
<dbReference type="GO" id="GO:0004416">
    <property type="term" value="F:hydroxyacylglutathione hydrolase activity"/>
    <property type="evidence" value="ECO:0007669"/>
    <property type="project" value="UniProtKB-EC"/>
</dbReference>
<dbReference type="OrthoDB" id="515692at2759"/>
<keyword evidence="7" id="KW-0378">Hydrolase</keyword>